<dbReference type="SMART" id="SM00355">
    <property type="entry name" value="ZnF_C2H2"/>
    <property type="match status" value="2"/>
</dbReference>
<dbReference type="GO" id="GO:1990526">
    <property type="term" value="C:Ste12p-Dig1p-Dig2p complex"/>
    <property type="evidence" value="ECO:0007669"/>
    <property type="project" value="TreeGrafter"/>
</dbReference>
<dbReference type="InterPro" id="IPR013087">
    <property type="entry name" value="Znf_C2H2_type"/>
</dbReference>
<gene>
    <name evidence="13" type="ORF">NLI96_g8632</name>
</gene>
<reference evidence="13" key="1">
    <citation type="submission" date="2022-07" db="EMBL/GenBank/DDBJ databases">
        <title>Genome Sequence of Physisporinus lineatus.</title>
        <authorList>
            <person name="Buettner E."/>
        </authorList>
    </citation>
    <scope>NUCLEOTIDE SEQUENCE</scope>
    <source>
        <strain evidence="13">VT162</strain>
    </source>
</reference>
<dbReference type="EMBL" id="JANAWD010000399">
    <property type="protein sequence ID" value="KAJ3480053.1"/>
    <property type="molecule type" value="Genomic_DNA"/>
</dbReference>
<feature type="compositionally biased region" description="Basic residues" evidence="11">
    <location>
        <begin position="359"/>
        <end position="370"/>
    </location>
</feature>
<dbReference type="FunFam" id="3.30.160.60:FF:000303">
    <property type="entry name" value="Zinc finger protein 41"/>
    <property type="match status" value="1"/>
</dbReference>
<evidence type="ECO:0000256" key="9">
    <source>
        <dbReference type="ARBA" id="ARBA00024345"/>
    </source>
</evidence>
<dbReference type="PROSITE" id="PS00028">
    <property type="entry name" value="ZINC_FINGER_C2H2_1"/>
    <property type="match status" value="2"/>
</dbReference>
<dbReference type="InterPro" id="IPR036236">
    <property type="entry name" value="Znf_C2H2_sf"/>
</dbReference>
<feature type="compositionally biased region" description="Low complexity" evidence="11">
    <location>
        <begin position="319"/>
        <end position="328"/>
    </location>
</feature>
<evidence type="ECO:0000256" key="10">
    <source>
        <dbReference type="PROSITE-ProRule" id="PRU00042"/>
    </source>
</evidence>
<dbReference type="Proteomes" id="UP001212997">
    <property type="component" value="Unassembled WGS sequence"/>
</dbReference>
<feature type="compositionally biased region" description="Gly residues" evidence="11">
    <location>
        <begin position="1057"/>
        <end position="1068"/>
    </location>
</feature>
<keyword evidence="8" id="KW-0539">Nucleus</keyword>
<dbReference type="AlphaFoldDB" id="A0AAD5YAZ1"/>
<evidence type="ECO:0000256" key="11">
    <source>
        <dbReference type="SAM" id="MobiDB-lite"/>
    </source>
</evidence>
<comment type="similarity">
    <text evidence="9">Belongs to the STE12 transcription factor family.</text>
</comment>
<evidence type="ECO:0000313" key="13">
    <source>
        <dbReference type="EMBL" id="KAJ3480053.1"/>
    </source>
</evidence>
<keyword evidence="2" id="KW-0479">Metal-binding</keyword>
<protein>
    <recommendedName>
        <fullName evidence="12">C2H2-type domain-containing protein</fullName>
    </recommendedName>
</protein>
<accession>A0AAD5YAZ1</accession>
<feature type="compositionally biased region" description="Low complexity" evidence="11">
    <location>
        <begin position="300"/>
        <end position="311"/>
    </location>
</feature>
<keyword evidence="7" id="KW-0804">Transcription</keyword>
<evidence type="ECO:0000256" key="4">
    <source>
        <dbReference type="ARBA" id="ARBA00022771"/>
    </source>
</evidence>
<evidence type="ECO:0000256" key="2">
    <source>
        <dbReference type="ARBA" id="ARBA00022723"/>
    </source>
</evidence>
<evidence type="ECO:0000256" key="3">
    <source>
        <dbReference type="ARBA" id="ARBA00022737"/>
    </source>
</evidence>
<sequence>MNTLEPEEETAHPSRIPQRVPIDLQRDHPETSSSAASSQRSSPAINGPQLSSAEAIEASFPGLTRPLTHQEREHLAHLDRLKFFLATASSRWSADALPASSDPSALPLGHPNSTHPALNRFLLPNSEYVSCVLWGGLYHITGTDIVRALVFRFEAFGRPVKNMKKFEEGVFSDLRNLKPGIDACLEEPKSPFLDLLFKYQCIRTQKKQKVFYWFSVPHDRLFLDALERDLKREKMGMEPTTVISGEPALSFTYDPKRSLFEQFSKAQGVVDGEGELETAVRIADEANMLASETDEKAPGSSSASDADASSSEVDDSNAEDSGTGSGVKSGKKKAPAALQGPNSPFFSMFSIFEGSPTYKQRRKKIPKSNRRSPSSMSFPSLRDSPDEFLNNRMYGLGMGNAPHNAHSIGSHNNPYSHHPHHNQHPHQLNEPQLDRFGNDTSRMSAEDMFMMQARGDFSSQSNPDLVATLKEKQRRALEASFDLMGRPSSSTAPSAYMAGLSGPGVAGRSITPGYPSQSAAQQQVQAQQAMMAGEGMALNGYIQQAQGQRPHAEARHTFPFVNTPQQHQHRTNTVPHPIMSATSSPLPTVTSFPPEQTAVNGTWVPEGVVDPNDMATTMGPGGVTRSKVFVCPLFSCGRMFKRMEHLKRHLRTHTLERPFQCTRCKKKFARSDNLTQHMRTHYRGSSADGLGASGSGSVAGGADGMMMMDELEMDDGGNADVESSEDVDELEGDDASFEGLSSFVDPSGAGGMNRNLGALGMTGLSGISDIRMCEFEVEGGVQEVQGDEEGLVLPSGRVVPQAQSSLAGVAVGATSAASLSGSGDEGDDSQGQDVYFTDSTNVVAAATTTESPGQQWLTLRAQPSPAFSTSSMSSPQPRLIAPLPSTSYGSNLNLNPGAHQHSHMEYLSMSAPSHKAAFDHGSLYPPEIANSLGVSGSPGSSGGAGPIRRHRSATPSVGRFGEGIRRPYSTISDHGSNGSVSVSGGGGASGSAAGGRGGFHPYAVAAVHSAESSPMSYPVQLDAYDHTGHHHSLGHGHPHSLGLGHPRSLEHGHGHAHGGLGLGMGGSRSGSSHSRSSSTSGSAALQEQMHQMLSLEQMEESSVGAAAGSSYTHESSAQAQGYGQMYHPSHHPSHQQQQHQHPHSNPHGHLAASQPRTESPLPLGYVPVMGQYSGVVGMVDSVQFGGVQVQQAQQQQQQQQQQQVEAGYYGHGVAM</sequence>
<keyword evidence="6" id="KW-0805">Transcription regulation</keyword>
<evidence type="ECO:0000256" key="5">
    <source>
        <dbReference type="ARBA" id="ARBA00022833"/>
    </source>
</evidence>
<keyword evidence="5" id="KW-0862">Zinc</keyword>
<feature type="compositionally biased region" description="Low complexity" evidence="11">
    <location>
        <begin position="1101"/>
        <end position="1110"/>
    </location>
</feature>
<comment type="subcellular location">
    <subcellularLocation>
        <location evidence="1">Nucleus</location>
    </subcellularLocation>
</comment>
<name>A0AAD5YAZ1_9APHY</name>
<proteinExistence type="inferred from homology"/>
<feature type="compositionally biased region" description="Low complexity" evidence="11">
    <location>
        <begin position="32"/>
        <end position="44"/>
    </location>
</feature>
<dbReference type="GO" id="GO:0008270">
    <property type="term" value="F:zinc ion binding"/>
    <property type="evidence" value="ECO:0007669"/>
    <property type="project" value="UniProtKB-KW"/>
</dbReference>
<feature type="domain" description="C2H2-type" evidence="12">
    <location>
        <begin position="659"/>
        <end position="681"/>
    </location>
</feature>
<feature type="region of interest" description="Disordered" evidence="11">
    <location>
        <begin position="684"/>
        <end position="703"/>
    </location>
</feature>
<keyword evidence="14" id="KW-1185">Reference proteome</keyword>
<evidence type="ECO:0000256" key="8">
    <source>
        <dbReference type="ARBA" id="ARBA00023242"/>
    </source>
</evidence>
<dbReference type="GO" id="GO:0005634">
    <property type="term" value="C:nucleus"/>
    <property type="evidence" value="ECO:0007669"/>
    <property type="project" value="UniProtKB-SubCell"/>
</dbReference>
<feature type="region of interest" description="Disordered" evidence="11">
    <location>
        <begin position="1"/>
        <end position="47"/>
    </location>
</feature>
<evidence type="ECO:0000313" key="14">
    <source>
        <dbReference type="Proteomes" id="UP001212997"/>
    </source>
</evidence>
<evidence type="ECO:0000256" key="1">
    <source>
        <dbReference type="ARBA" id="ARBA00004123"/>
    </source>
</evidence>
<evidence type="ECO:0000256" key="7">
    <source>
        <dbReference type="ARBA" id="ARBA00023163"/>
    </source>
</evidence>
<dbReference type="InterPro" id="IPR003120">
    <property type="entry name" value="Ste12"/>
</dbReference>
<feature type="region of interest" description="Disordered" evidence="11">
    <location>
        <begin position="1026"/>
        <end position="1162"/>
    </location>
</feature>
<dbReference type="PANTHER" id="PTHR47427">
    <property type="entry name" value="PROTEIN STE12"/>
    <property type="match status" value="1"/>
</dbReference>
<feature type="region of interest" description="Disordered" evidence="11">
    <location>
        <begin position="399"/>
        <end position="436"/>
    </location>
</feature>
<dbReference type="Gene3D" id="3.30.160.60">
    <property type="entry name" value="Classic Zinc Finger"/>
    <property type="match status" value="2"/>
</dbReference>
<dbReference type="Pfam" id="PF02200">
    <property type="entry name" value="STE"/>
    <property type="match status" value="1"/>
</dbReference>
<dbReference type="PANTHER" id="PTHR47427:SF1">
    <property type="entry name" value="PROTEIN STE12"/>
    <property type="match status" value="1"/>
</dbReference>
<feature type="compositionally biased region" description="Basic residues" evidence="11">
    <location>
        <begin position="1028"/>
        <end position="1038"/>
    </location>
</feature>
<dbReference type="GO" id="GO:0003700">
    <property type="term" value="F:DNA-binding transcription factor activity"/>
    <property type="evidence" value="ECO:0007669"/>
    <property type="project" value="InterPro"/>
</dbReference>
<feature type="region of interest" description="Disordered" evidence="11">
    <location>
        <begin position="290"/>
        <end position="340"/>
    </location>
</feature>
<feature type="region of interest" description="Disordered" evidence="11">
    <location>
        <begin position="357"/>
        <end position="385"/>
    </location>
</feature>
<keyword evidence="3" id="KW-0677">Repeat</keyword>
<feature type="compositionally biased region" description="Gly residues" evidence="11">
    <location>
        <begin position="983"/>
        <end position="993"/>
    </location>
</feature>
<feature type="region of interest" description="Disordered" evidence="11">
    <location>
        <begin position="935"/>
        <end position="993"/>
    </location>
</feature>
<dbReference type="PROSITE" id="PS50157">
    <property type="entry name" value="ZINC_FINGER_C2H2_2"/>
    <property type="match status" value="2"/>
</dbReference>
<dbReference type="GO" id="GO:1990837">
    <property type="term" value="F:sequence-specific double-stranded DNA binding"/>
    <property type="evidence" value="ECO:0007669"/>
    <property type="project" value="UniProtKB-ARBA"/>
</dbReference>
<evidence type="ECO:0000256" key="6">
    <source>
        <dbReference type="ARBA" id="ARBA00023015"/>
    </source>
</evidence>
<feature type="compositionally biased region" description="Gly residues" evidence="11">
    <location>
        <begin position="691"/>
        <end position="703"/>
    </location>
</feature>
<feature type="domain" description="C2H2-type" evidence="12">
    <location>
        <begin position="629"/>
        <end position="658"/>
    </location>
</feature>
<feature type="compositionally biased region" description="Polar residues" evidence="11">
    <location>
        <begin position="1111"/>
        <end position="1121"/>
    </location>
</feature>
<dbReference type="SMART" id="SM00424">
    <property type="entry name" value="STE"/>
    <property type="match status" value="1"/>
</dbReference>
<organism evidence="13 14">
    <name type="scientific">Meripilus lineatus</name>
    <dbReference type="NCBI Taxonomy" id="2056292"/>
    <lineage>
        <taxon>Eukaryota</taxon>
        <taxon>Fungi</taxon>
        <taxon>Dikarya</taxon>
        <taxon>Basidiomycota</taxon>
        <taxon>Agaricomycotina</taxon>
        <taxon>Agaricomycetes</taxon>
        <taxon>Polyporales</taxon>
        <taxon>Meripilaceae</taxon>
        <taxon>Meripilus</taxon>
    </lineage>
</organism>
<feature type="compositionally biased region" description="Low complexity" evidence="11">
    <location>
        <begin position="1069"/>
        <end position="1085"/>
    </location>
</feature>
<dbReference type="InterPro" id="IPR052127">
    <property type="entry name" value="STE12_transcription_factor"/>
</dbReference>
<evidence type="ECO:0000259" key="12">
    <source>
        <dbReference type="PROSITE" id="PS50157"/>
    </source>
</evidence>
<keyword evidence="4 10" id="KW-0863">Zinc-finger</keyword>
<dbReference type="Pfam" id="PF00096">
    <property type="entry name" value="zf-C2H2"/>
    <property type="match status" value="2"/>
</dbReference>
<comment type="caution">
    <text evidence="13">The sequence shown here is derived from an EMBL/GenBank/DDBJ whole genome shotgun (WGS) entry which is preliminary data.</text>
</comment>
<dbReference type="SUPFAM" id="SSF57667">
    <property type="entry name" value="beta-beta-alpha zinc fingers"/>
    <property type="match status" value="1"/>
</dbReference>
<dbReference type="GO" id="GO:1990527">
    <property type="term" value="C:Tec1p-Ste12p-Dig1p complex"/>
    <property type="evidence" value="ECO:0007669"/>
    <property type="project" value="TreeGrafter"/>
</dbReference>